<organism evidence="1 2">
    <name type="scientific">Mycena metata</name>
    <dbReference type="NCBI Taxonomy" id="1033252"/>
    <lineage>
        <taxon>Eukaryota</taxon>
        <taxon>Fungi</taxon>
        <taxon>Dikarya</taxon>
        <taxon>Basidiomycota</taxon>
        <taxon>Agaricomycotina</taxon>
        <taxon>Agaricomycetes</taxon>
        <taxon>Agaricomycetidae</taxon>
        <taxon>Agaricales</taxon>
        <taxon>Marasmiineae</taxon>
        <taxon>Mycenaceae</taxon>
        <taxon>Mycena</taxon>
    </lineage>
</organism>
<reference evidence="1" key="1">
    <citation type="submission" date="2023-03" db="EMBL/GenBank/DDBJ databases">
        <title>Massive genome expansion in bonnet fungi (Mycena s.s.) driven by repeated elements and novel gene families across ecological guilds.</title>
        <authorList>
            <consortium name="Lawrence Berkeley National Laboratory"/>
            <person name="Harder C.B."/>
            <person name="Miyauchi S."/>
            <person name="Viragh M."/>
            <person name="Kuo A."/>
            <person name="Thoen E."/>
            <person name="Andreopoulos B."/>
            <person name="Lu D."/>
            <person name="Skrede I."/>
            <person name="Drula E."/>
            <person name="Henrissat B."/>
            <person name="Morin E."/>
            <person name="Kohler A."/>
            <person name="Barry K."/>
            <person name="LaButti K."/>
            <person name="Morin E."/>
            <person name="Salamov A."/>
            <person name="Lipzen A."/>
            <person name="Mereny Z."/>
            <person name="Hegedus B."/>
            <person name="Baldrian P."/>
            <person name="Stursova M."/>
            <person name="Weitz H."/>
            <person name="Taylor A."/>
            <person name="Grigoriev I.V."/>
            <person name="Nagy L.G."/>
            <person name="Martin F."/>
            <person name="Kauserud H."/>
        </authorList>
    </citation>
    <scope>NUCLEOTIDE SEQUENCE</scope>
    <source>
        <strain evidence="1">CBHHK182m</strain>
    </source>
</reference>
<dbReference type="EMBL" id="JARKIB010000093">
    <property type="protein sequence ID" value="KAJ7742812.1"/>
    <property type="molecule type" value="Genomic_DNA"/>
</dbReference>
<dbReference type="AlphaFoldDB" id="A0AAD7II62"/>
<accession>A0AAD7II62</accession>
<protein>
    <submittedName>
        <fullName evidence="1">Uncharacterized protein</fullName>
    </submittedName>
</protein>
<evidence type="ECO:0000313" key="2">
    <source>
        <dbReference type="Proteomes" id="UP001215598"/>
    </source>
</evidence>
<keyword evidence="2" id="KW-1185">Reference proteome</keyword>
<sequence>MDCCQLSPSSLEALDSLPLDVSLVMALLPSRSGSLQDSGHLRSSVASPDLRSRLRSSRSAIPTTAVRLRVVSCFLDMPPVHSGSLLLADRSGPYRTYAGRLINYTGDCPCISGPGYPCLVTIFELVLLGPWYRTHSYLPARGQSIGHPC</sequence>
<gene>
    <name evidence="1" type="ORF">B0H16DRAFT_1018461</name>
</gene>
<dbReference type="Proteomes" id="UP001215598">
    <property type="component" value="Unassembled WGS sequence"/>
</dbReference>
<name>A0AAD7II62_9AGAR</name>
<evidence type="ECO:0000313" key="1">
    <source>
        <dbReference type="EMBL" id="KAJ7742812.1"/>
    </source>
</evidence>
<comment type="caution">
    <text evidence="1">The sequence shown here is derived from an EMBL/GenBank/DDBJ whole genome shotgun (WGS) entry which is preliminary data.</text>
</comment>
<proteinExistence type="predicted"/>